<reference evidence="1 2" key="1">
    <citation type="submission" date="2019-07" db="EMBL/GenBank/DDBJ databases">
        <title>Novel species of Flavobacterium.</title>
        <authorList>
            <person name="Liu Q."/>
            <person name="Xin Y.-H."/>
        </authorList>
    </citation>
    <scope>NUCLEOTIDE SEQUENCE [LARGE SCALE GENOMIC DNA]</scope>
    <source>
        <strain evidence="1 2">LB1R34</strain>
    </source>
</reference>
<organism evidence="1 2">
    <name type="scientific">Flavobacterium restrictum</name>
    <dbReference type="NCBI Taxonomy" id="2594428"/>
    <lineage>
        <taxon>Bacteria</taxon>
        <taxon>Pseudomonadati</taxon>
        <taxon>Bacteroidota</taxon>
        <taxon>Flavobacteriia</taxon>
        <taxon>Flavobacteriales</taxon>
        <taxon>Flavobacteriaceae</taxon>
        <taxon>Flavobacterium</taxon>
    </lineage>
</organism>
<keyword evidence="2" id="KW-1185">Reference proteome</keyword>
<comment type="caution">
    <text evidence="1">The sequence shown here is derived from an EMBL/GenBank/DDBJ whole genome shotgun (WGS) entry which is preliminary data.</text>
</comment>
<dbReference type="EMBL" id="VJZT01000042">
    <property type="protein sequence ID" value="TRX34091.1"/>
    <property type="molecule type" value="Genomic_DNA"/>
</dbReference>
<sequence>MKLSNSPESEIPTEFYIFVNLLNNVTKLNLENTKCISSSAFFQFITDSDKEFASKYLKGSISAFSPHNELNKNIKEDYINGKLEYLPFEHNPKCNVNLMSMFNNHITSEYRTEYNCEHFRKLYFPKYPSRLSSCYAFGDYESCKIVSEKYRWNLNSVKKFRLIPYEHNRVAKVNMEIVSLERYANTFSSLDAETQQKIWASYWNGIGNIKMELPTINGSQVFESGIIWEYLIEGILQLID</sequence>
<dbReference type="AlphaFoldDB" id="A0A553DMR8"/>
<accession>A0A553DMR8</accession>
<proteinExistence type="predicted"/>
<protein>
    <submittedName>
        <fullName evidence="1">Uncharacterized protein</fullName>
    </submittedName>
</protein>
<dbReference type="SUPFAM" id="SSF56399">
    <property type="entry name" value="ADP-ribosylation"/>
    <property type="match status" value="1"/>
</dbReference>
<evidence type="ECO:0000313" key="1">
    <source>
        <dbReference type="EMBL" id="TRX34091.1"/>
    </source>
</evidence>
<name>A0A553DMR8_9FLAO</name>
<evidence type="ECO:0000313" key="2">
    <source>
        <dbReference type="Proteomes" id="UP000316371"/>
    </source>
</evidence>
<dbReference type="RefSeq" id="WP_144257746.1">
    <property type="nucleotide sequence ID" value="NZ_VJZT01000042.1"/>
</dbReference>
<gene>
    <name evidence="1" type="ORF">FNW21_15970</name>
</gene>
<dbReference type="Proteomes" id="UP000316371">
    <property type="component" value="Unassembled WGS sequence"/>
</dbReference>
<dbReference type="OrthoDB" id="1999918at2"/>